<dbReference type="Proteomes" id="UP000008810">
    <property type="component" value="Chromosome 2"/>
</dbReference>
<dbReference type="EnsemblPlants" id="KQK06692">
    <property type="protein sequence ID" value="KQK06692"/>
    <property type="gene ID" value="BRADI_2g27862v3"/>
</dbReference>
<evidence type="ECO:0000313" key="1">
    <source>
        <dbReference type="EMBL" id="KQK06692.1"/>
    </source>
</evidence>
<protein>
    <submittedName>
        <fullName evidence="1 2">Uncharacterized protein</fullName>
    </submittedName>
</protein>
<gene>
    <name evidence="1" type="ORF">BRADI_2g27862v3</name>
</gene>
<evidence type="ECO:0000313" key="2">
    <source>
        <dbReference type="EnsemblPlants" id="KQK06692"/>
    </source>
</evidence>
<reference evidence="2" key="3">
    <citation type="submission" date="2018-08" db="UniProtKB">
        <authorList>
            <consortium name="EnsemblPlants"/>
        </authorList>
    </citation>
    <scope>IDENTIFICATION</scope>
    <source>
        <strain evidence="2">cv. Bd21</strain>
    </source>
</reference>
<dbReference type="EMBL" id="CM000881">
    <property type="protein sequence ID" value="KQK06692.1"/>
    <property type="molecule type" value="Genomic_DNA"/>
</dbReference>
<reference evidence="1 2" key="1">
    <citation type="journal article" date="2010" name="Nature">
        <title>Genome sequencing and analysis of the model grass Brachypodium distachyon.</title>
        <authorList>
            <consortium name="International Brachypodium Initiative"/>
        </authorList>
    </citation>
    <scope>NUCLEOTIDE SEQUENCE [LARGE SCALE GENOMIC DNA]</scope>
    <source>
        <strain evidence="1 2">Bd21</strain>
    </source>
</reference>
<dbReference type="InParanoid" id="A0A0Q3J1X6"/>
<name>A0A0Q3J1X6_BRADI</name>
<dbReference type="AlphaFoldDB" id="A0A0Q3J1X6"/>
<proteinExistence type="predicted"/>
<keyword evidence="3" id="KW-1185">Reference proteome</keyword>
<sequence length="201" mass="23212">MEGNKPADAELIEREVHDRNLVRIGGLVRANIREDEKGWLPIWMVCNPLEYTSLTECAKSKVLIEAIRSQQINPGQHKLWSFVSPFFFVQLGPEAQAMVWKLSTSRLARRQGRFDIEGSWKMITPDEVDQVKKLQHKPTDDVPAHMRDVDYNDLESIKEIAEKIFDLLTLGISLFGRTTKLDWGYKTEDCSSPRRMPCFFS</sequence>
<dbReference type="Gramene" id="KQK06692">
    <property type="protein sequence ID" value="KQK06692"/>
    <property type="gene ID" value="BRADI_2g27862v3"/>
</dbReference>
<organism evidence="1">
    <name type="scientific">Brachypodium distachyon</name>
    <name type="common">Purple false brome</name>
    <name type="synonym">Trachynia distachya</name>
    <dbReference type="NCBI Taxonomy" id="15368"/>
    <lineage>
        <taxon>Eukaryota</taxon>
        <taxon>Viridiplantae</taxon>
        <taxon>Streptophyta</taxon>
        <taxon>Embryophyta</taxon>
        <taxon>Tracheophyta</taxon>
        <taxon>Spermatophyta</taxon>
        <taxon>Magnoliopsida</taxon>
        <taxon>Liliopsida</taxon>
        <taxon>Poales</taxon>
        <taxon>Poaceae</taxon>
        <taxon>BOP clade</taxon>
        <taxon>Pooideae</taxon>
        <taxon>Stipodae</taxon>
        <taxon>Brachypodieae</taxon>
        <taxon>Brachypodium</taxon>
    </lineage>
</organism>
<evidence type="ECO:0000313" key="3">
    <source>
        <dbReference type="Proteomes" id="UP000008810"/>
    </source>
</evidence>
<accession>A0A0Q3J1X6</accession>
<reference evidence="1" key="2">
    <citation type="submission" date="2017-06" db="EMBL/GenBank/DDBJ databases">
        <title>WGS assembly of Brachypodium distachyon.</title>
        <authorList>
            <consortium name="The International Brachypodium Initiative"/>
            <person name="Lucas S."/>
            <person name="Harmon-Smith M."/>
            <person name="Lail K."/>
            <person name="Tice H."/>
            <person name="Grimwood J."/>
            <person name="Bruce D."/>
            <person name="Barry K."/>
            <person name="Shu S."/>
            <person name="Lindquist E."/>
            <person name="Wang M."/>
            <person name="Pitluck S."/>
            <person name="Vogel J.P."/>
            <person name="Garvin D.F."/>
            <person name="Mockler T.C."/>
            <person name="Schmutz J."/>
            <person name="Rokhsar D."/>
            <person name="Bevan M.W."/>
        </authorList>
    </citation>
    <scope>NUCLEOTIDE SEQUENCE</scope>
    <source>
        <strain evidence="1">Bd21</strain>
    </source>
</reference>